<dbReference type="PANTHER" id="PTHR12400">
    <property type="entry name" value="INOSITOL POLYPHOSPHATE KINASE"/>
    <property type="match status" value="1"/>
</dbReference>
<dbReference type="GO" id="GO:0005737">
    <property type="term" value="C:cytoplasm"/>
    <property type="evidence" value="ECO:0007669"/>
    <property type="project" value="TreeGrafter"/>
</dbReference>
<dbReference type="EC" id="2.7.-.-" evidence="4"/>
<proteinExistence type="inferred from homology"/>
<dbReference type="GO" id="GO:0000828">
    <property type="term" value="F:inositol hexakisphosphate kinase activity"/>
    <property type="evidence" value="ECO:0007669"/>
    <property type="project" value="TreeGrafter"/>
</dbReference>
<reference evidence="5" key="1">
    <citation type="submission" date="2022-01" db="EMBL/GenBank/DDBJ databases">
        <authorList>
            <person name="King R."/>
        </authorList>
    </citation>
    <scope>NUCLEOTIDE SEQUENCE</scope>
</reference>
<dbReference type="InterPro" id="IPR038286">
    <property type="entry name" value="IPK_sf"/>
</dbReference>
<dbReference type="Proteomes" id="UP001152798">
    <property type="component" value="Chromosome 5"/>
</dbReference>
<dbReference type="PANTHER" id="PTHR12400:SF97">
    <property type="entry name" value="KINASE"/>
    <property type="match status" value="1"/>
</dbReference>
<keyword evidence="2 4" id="KW-0808">Transferase</keyword>
<evidence type="ECO:0000256" key="3">
    <source>
        <dbReference type="ARBA" id="ARBA00022777"/>
    </source>
</evidence>
<organism evidence="5 6">
    <name type="scientific">Nezara viridula</name>
    <name type="common">Southern green stink bug</name>
    <name type="synonym">Cimex viridulus</name>
    <dbReference type="NCBI Taxonomy" id="85310"/>
    <lineage>
        <taxon>Eukaryota</taxon>
        <taxon>Metazoa</taxon>
        <taxon>Ecdysozoa</taxon>
        <taxon>Arthropoda</taxon>
        <taxon>Hexapoda</taxon>
        <taxon>Insecta</taxon>
        <taxon>Pterygota</taxon>
        <taxon>Neoptera</taxon>
        <taxon>Paraneoptera</taxon>
        <taxon>Hemiptera</taxon>
        <taxon>Heteroptera</taxon>
        <taxon>Panheteroptera</taxon>
        <taxon>Pentatomomorpha</taxon>
        <taxon>Pentatomoidea</taxon>
        <taxon>Pentatomidae</taxon>
        <taxon>Pentatominae</taxon>
        <taxon>Nezara</taxon>
    </lineage>
</organism>
<keyword evidence="6" id="KW-1185">Reference proteome</keyword>
<accession>A0A9P0MS56</accession>
<protein>
    <recommendedName>
        <fullName evidence="4">Kinase</fullName>
        <ecNumber evidence="4">2.7.-.-</ecNumber>
    </recommendedName>
</protein>
<evidence type="ECO:0000256" key="2">
    <source>
        <dbReference type="ARBA" id="ARBA00022679"/>
    </source>
</evidence>
<evidence type="ECO:0000256" key="1">
    <source>
        <dbReference type="ARBA" id="ARBA00007374"/>
    </source>
</evidence>
<dbReference type="EMBL" id="OV725081">
    <property type="protein sequence ID" value="CAH1402999.1"/>
    <property type="molecule type" value="Genomic_DNA"/>
</dbReference>
<dbReference type="SUPFAM" id="SSF56104">
    <property type="entry name" value="SAICAR synthase-like"/>
    <property type="match status" value="1"/>
</dbReference>
<name>A0A9P0MS56_NEZVI</name>
<dbReference type="AlphaFoldDB" id="A0A9P0MS56"/>
<dbReference type="GO" id="GO:0032958">
    <property type="term" value="P:inositol phosphate biosynthetic process"/>
    <property type="evidence" value="ECO:0007669"/>
    <property type="project" value="InterPro"/>
</dbReference>
<keyword evidence="3 4" id="KW-0418">Kinase</keyword>
<dbReference type="InterPro" id="IPR005522">
    <property type="entry name" value="IPK"/>
</dbReference>
<sequence length="193" mass="21704">MATGCGYQRKGKVLKSRYVPFDESVMDCKDKMFKDNPQDIVESTQVVERNFKAGPEPGTILKKLCPKEQLCFQILMKDILRPYVPEYKGHVTCEDGDGTSMYLQLQDLLGDFTNPCVMDCKIGVRTYLEEELAKAKEKPKLRKVTRVASPLSFQHEITPLTPAILPSLDERWPQIVQTASDTEAANGQDMLGG</sequence>
<gene>
    <name evidence="5" type="ORF">NEZAVI_LOCUS11680</name>
</gene>
<comment type="similarity">
    <text evidence="1 4">Belongs to the inositol phosphokinase (IPK) family.</text>
</comment>
<dbReference type="Gene3D" id="3.30.470.160">
    <property type="entry name" value="Inositol polyphosphate kinase"/>
    <property type="match status" value="1"/>
</dbReference>
<dbReference type="GO" id="GO:0005634">
    <property type="term" value="C:nucleus"/>
    <property type="evidence" value="ECO:0007669"/>
    <property type="project" value="TreeGrafter"/>
</dbReference>
<dbReference type="GO" id="GO:0046854">
    <property type="term" value="P:phosphatidylinositol phosphate biosynthetic process"/>
    <property type="evidence" value="ECO:0007669"/>
    <property type="project" value="TreeGrafter"/>
</dbReference>
<evidence type="ECO:0000313" key="6">
    <source>
        <dbReference type="Proteomes" id="UP001152798"/>
    </source>
</evidence>
<evidence type="ECO:0000313" key="5">
    <source>
        <dbReference type="EMBL" id="CAH1402999.1"/>
    </source>
</evidence>
<dbReference type="Pfam" id="PF03770">
    <property type="entry name" value="IPK"/>
    <property type="match status" value="1"/>
</dbReference>
<evidence type="ECO:0000256" key="4">
    <source>
        <dbReference type="RuleBase" id="RU363090"/>
    </source>
</evidence>